<feature type="transmembrane region" description="Helical" evidence="1">
    <location>
        <begin position="70"/>
        <end position="94"/>
    </location>
</feature>
<sequence length="214" mass="23747">MLRILLIYHTRFQIFTGLLHACNTSARPSLTNSETESSIISTDISPNHIISSPSNSTSSVDYDDNKRSHILQANFVIAVIVLTSFCVLGLLLQYRWKIYNTLKKKDPEGTDQEINVNMASLNGINIPDNCQPPRNRVDMLCEGQDAQEDEPPPYTLCSKPLGLREGTRITAPSGRIDVTNTNQEFTSVEPPAYNEHVTSVQNQNAGDISLARIS</sequence>
<keyword evidence="1" id="KW-1133">Transmembrane helix</keyword>
<evidence type="ECO:0000256" key="1">
    <source>
        <dbReference type="SAM" id="Phobius"/>
    </source>
</evidence>
<comment type="caution">
    <text evidence="2">The sequence shown here is derived from an EMBL/GenBank/DDBJ whole genome shotgun (WGS) entry which is preliminary data.</text>
</comment>
<evidence type="ECO:0000313" key="3">
    <source>
        <dbReference type="Proteomes" id="UP000286134"/>
    </source>
</evidence>
<organism evidence="2 3">
    <name type="scientific">Erysiphe neolycopersici</name>
    <dbReference type="NCBI Taxonomy" id="212602"/>
    <lineage>
        <taxon>Eukaryota</taxon>
        <taxon>Fungi</taxon>
        <taxon>Dikarya</taxon>
        <taxon>Ascomycota</taxon>
        <taxon>Pezizomycotina</taxon>
        <taxon>Leotiomycetes</taxon>
        <taxon>Erysiphales</taxon>
        <taxon>Erysiphaceae</taxon>
        <taxon>Erysiphe</taxon>
    </lineage>
</organism>
<keyword evidence="3" id="KW-1185">Reference proteome</keyword>
<dbReference type="AlphaFoldDB" id="A0A420HXK4"/>
<keyword evidence="1" id="KW-0812">Transmembrane</keyword>
<dbReference type="Proteomes" id="UP000286134">
    <property type="component" value="Unassembled WGS sequence"/>
</dbReference>
<keyword evidence="1" id="KW-0472">Membrane</keyword>
<protein>
    <submittedName>
        <fullName evidence="2">Uncharacterized protein</fullName>
    </submittedName>
</protein>
<dbReference type="OrthoDB" id="3597760at2759"/>
<proteinExistence type="predicted"/>
<dbReference type="EMBL" id="MCFK01003614">
    <property type="protein sequence ID" value="RKF62099.1"/>
    <property type="molecule type" value="Genomic_DNA"/>
</dbReference>
<reference evidence="2 3" key="1">
    <citation type="journal article" date="2018" name="BMC Genomics">
        <title>Comparative genome analyses reveal sequence features reflecting distinct modes of host-adaptation between dicot and monocot powdery mildew.</title>
        <authorList>
            <person name="Wu Y."/>
            <person name="Ma X."/>
            <person name="Pan Z."/>
            <person name="Kale S.D."/>
            <person name="Song Y."/>
            <person name="King H."/>
            <person name="Zhang Q."/>
            <person name="Presley C."/>
            <person name="Deng X."/>
            <person name="Wei C.I."/>
            <person name="Xiao S."/>
        </authorList>
    </citation>
    <scope>NUCLEOTIDE SEQUENCE [LARGE SCALE GENOMIC DNA]</scope>
    <source>
        <strain evidence="2">UMSG2</strain>
    </source>
</reference>
<gene>
    <name evidence="2" type="ORF">OnM2_036036</name>
</gene>
<name>A0A420HXK4_9PEZI</name>
<accession>A0A420HXK4</accession>
<evidence type="ECO:0000313" key="2">
    <source>
        <dbReference type="EMBL" id="RKF62099.1"/>
    </source>
</evidence>